<dbReference type="AlphaFoldDB" id="A0A072NZ27"/>
<dbReference type="OrthoDB" id="7061730at2"/>
<organism evidence="2 3">
    <name type="scientific">Schinkia azotoformans MEV2011</name>
    <dbReference type="NCBI Taxonomy" id="1348973"/>
    <lineage>
        <taxon>Bacteria</taxon>
        <taxon>Bacillati</taxon>
        <taxon>Bacillota</taxon>
        <taxon>Bacilli</taxon>
        <taxon>Bacillales</taxon>
        <taxon>Bacillaceae</taxon>
        <taxon>Calidifontibacillus/Schinkia group</taxon>
        <taxon>Schinkia</taxon>
    </lineage>
</organism>
<comment type="caution">
    <text evidence="2">The sequence shown here is derived from an EMBL/GenBank/DDBJ whole genome shotgun (WGS) entry which is preliminary data.</text>
</comment>
<dbReference type="InterPro" id="IPR024617">
    <property type="entry name" value="DUF3870"/>
</dbReference>
<feature type="domain" description="DUF3870" evidence="1">
    <location>
        <begin position="8"/>
        <end position="100"/>
    </location>
</feature>
<gene>
    <name evidence="2" type="ORF">M670_02141</name>
</gene>
<dbReference type="Proteomes" id="UP000027936">
    <property type="component" value="Unassembled WGS sequence"/>
</dbReference>
<protein>
    <recommendedName>
        <fullName evidence="1">DUF3870 domain-containing protein</fullName>
    </recommendedName>
</protein>
<dbReference type="RefSeq" id="WP_003331304.1">
    <property type="nucleotide sequence ID" value="NZ_JJRY01000007.1"/>
</dbReference>
<sequence length="115" mass="12742">MNKCLTIFIAGHSRLPQGMAAKNIYDNLTVTAEIDCKYGVILEASCTLATNHGRDFIGKLLRGYSIKDGIDEPIKAVQMYYHGKATNAIIAALKDLHFQFMQMKQDMAKQSTTLG</sequence>
<evidence type="ECO:0000313" key="2">
    <source>
        <dbReference type="EMBL" id="KEF38515.1"/>
    </source>
</evidence>
<evidence type="ECO:0000259" key="1">
    <source>
        <dbReference type="Pfam" id="PF12986"/>
    </source>
</evidence>
<dbReference type="EMBL" id="JJRY01000007">
    <property type="protein sequence ID" value="KEF38515.1"/>
    <property type="molecule type" value="Genomic_DNA"/>
</dbReference>
<dbReference type="GeneID" id="89471111"/>
<reference evidence="2 3" key="1">
    <citation type="submission" date="2014-04" db="EMBL/GenBank/DDBJ databases">
        <title>Draft genome sequence of Bacillus azotoformans MEV2011, a (co-) denitrifying strain unable to grow in the presence of oxygen.</title>
        <authorList>
            <person name="Nielsen M."/>
            <person name="Schreiber L."/>
            <person name="Finster K."/>
            <person name="Schramm A."/>
        </authorList>
    </citation>
    <scope>NUCLEOTIDE SEQUENCE [LARGE SCALE GENOMIC DNA]</scope>
    <source>
        <strain evidence="2 3">MEV2011</strain>
    </source>
</reference>
<proteinExistence type="predicted"/>
<evidence type="ECO:0000313" key="3">
    <source>
        <dbReference type="Proteomes" id="UP000027936"/>
    </source>
</evidence>
<name>A0A072NZ27_SCHAZ</name>
<accession>A0A072NZ27</accession>
<dbReference type="Pfam" id="PF12986">
    <property type="entry name" value="DUF3870"/>
    <property type="match status" value="1"/>
</dbReference>
<dbReference type="PATRIC" id="fig|1348973.3.peg.2076"/>